<dbReference type="GeneID" id="78288933"/>
<name>A0A1I0G9X4_9FIRM</name>
<dbReference type="NCBIfam" id="NF006160">
    <property type="entry name" value="PRK08304.1"/>
    <property type="match status" value="1"/>
</dbReference>
<organism evidence="1 2">
    <name type="scientific">Thomasclavelia cocleata</name>
    <dbReference type="NCBI Taxonomy" id="69824"/>
    <lineage>
        <taxon>Bacteria</taxon>
        <taxon>Bacillati</taxon>
        <taxon>Bacillota</taxon>
        <taxon>Erysipelotrichia</taxon>
        <taxon>Erysipelotrichales</taxon>
        <taxon>Coprobacillaceae</taxon>
        <taxon>Thomasclavelia</taxon>
    </lineage>
</organism>
<dbReference type="Proteomes" id="UP000198558">
    <property type="component" value="Unassembled WGS sequence"/>
</dbReference>
<dbReference type="InterPro" id="IPR038369">
    <property type="entry name" value="SpoVAD_sf"/>
</dbReference>
<sequence length="334" mass="36823">MSSVLSGSSMTLKNVYVRAIGTTAGIDEFNGPLGDYFDRHYPDFHFGNDSYEQAEIAMLQDAISIALKKGKLKKEDINVYLGGDLNNQVTASNYTAKDFHRPFMAMYGACATMGLVINTASMLIENHSLHNANCFVCSHNATAERQFRYPVEYGVQRKETMTTTATGAVSVILDNNPSSIRIESLTIGRVVDLDQSDPNDMGRAMAPAAFDTLCNHLTDLNRQATYYDLIVTGDLSNYGKAIMKELMKENHISYKEYDDCGSLLYSSDQDVNQGGSGPSCSALVAFGYLYQKMLKHKYKRILVITTGALLSPVMTNQKQSIPCIGHAFSLEVVE</sequence>
<dbReference type="EMBL" id="FOIN01000027">
    <property type="protein sequence ID" value="SET67582.1"/>
    <property type="molecule type" value="Genomic_DNA"/>
</dbReference>
<dbReference type="InterPro" id="IPR010894">
    <property type="entry name" value="SpoVAD"/>
</dbReference>
<dbReference type="Gene3D" id="3.40.47.40">
    <property type="entry name" value="Stage V sporulation protein AD"/>
    <property type="match status" value="1"/>
</dbReference>
<reference evidence="2" key="1">
    <citation type="submission" date="2016-10" db="EMBL/GenBank/DDBJ databases">
        <authorList>
            <person name="Varghese N."/>
            <person name="Submissions S."/>
        </authorList>
    </citation>
    <scope>NUCLEOTIDE SEQUENCE [LARGE SCALE GENOMIC DNA]</scope>
    <source>
        <strain evidence="2">DSM 1551</strain>
    </source>
</reference>
<dbReference type="SUPFAM" id="SSF53901">
    <property type="entry name" value="Thiolase-like"/>
    <property type="match status" value="1"/>
</dbReference>
<evidence type="ECO:0000313" key="2">
    <source>
        <dbReference type="Proteomes" id="UP000198558"/>
    </source>
</evidence>
<accession>A0A1I0G9X4</accession>
<dbReference type="GO" id="GO:0016746">
    <property type="term" value="F:acyltransferase activity"/>
    <property type="evidence" value="ECO:0007669"/>
    <property type="project" value="InterPro"/>
</dbReference>
<gene>
    <name evidence="1" type="ORF">SAMN04489758_12728</name>
</gene>
<dbReference type="RefSeq" id="WP_092355056.1">
    <property type="nucleotide sequence ID" value="NZ_CANSQN010000006.1"/>
</dbReference>
<protein>
    <submittedName>
        <fullName evidence="1">Stage V sporulation protein AD</fullName>
    </submittedName>
</protein>
<dbReference type="PIRSF" id="PIRSF011570">
    <property type="entry name" value="SpoVAD"/>
    <property type="match status" value="1"/>
</dbReference>
<dbReference type="InterPro" id="IPR016039">
    <property type="entry name" value="Thiolase-like"/>
</dbReference>
<proteinExistence type="predicted"/>
<evidence type="ECO:0000313" key="1">
    <source>
        <dbReference type="EMBL" id="SET67582.1"/>
    </source>
</evidence>
<dbReference type="OrthoDB" id="9770068at2"/>
<keyword evidence="2" id="KW-1185">Reference proteome</keyword>
<dbReference type="AlphaFoldDB" id="A0A1I0G9X4"/>
<dbReference type="Pfam" id="PF07451">
    <property type="entry name" value="SpoVAD"/>
    <property type="match status" value="1"/>
</dbReference>